<dbReference type="Proteomes" id="UP000280698">
    <property type="component" value="Unassembled WGS sequence"/>
</dbReference>
<comment type="caution">
    <text evidence="2">The sequence shown here is derived from an EMBL/GenBank/DDBJ whole genome shotgun (WGS) entry which is preliminary data.</text>
</comment>
<keyword evidence="1" id="KW-1133">Transmembrane helix</keyword>
<keyword evidence="1" id="KW-0812">Transmembrane</keyword>
<sequence>MKDRGFRTFVTVLAGLAVIYFGATGNRQNGGEGGISGGVVLLALLAAALAWNLTKPAAPK</sequence>
<protein>
    <recommendedName>
        <fullName evidence="4">Amidophosphoribosyltransferase</fullName>
    </recommendedName>
</protein>
<evidence type="ECO:0008006" key="4">
    <source>
        <dbReference type="Google" id="ProtNLM"/>
    </source>
</evidence>
<organism evidence="2 3">
    <name type="scientific">Micromonospora solifontis</name>
    <dbReference type="NCBI Taxonomy" id="2487138"/>
    <lineage>
        <taxon>Bacteria</taxon>
        <taxon>Bacillati</taxon>
        <taxon>Actinomycetota</taxon>
        <taxon>Actinomycetes</taxon>
        <taxon>Micromonosporales</taxon>
        <taxon>Micromonosporaceae</taxon>
        <taxon>Micromonospora</taxon>
    </lineage>
</organism>
<dbReference type="EMBL" id="RJLN01000008">
    <property type="protein sequence ID" value="RNM00786.1"/>
    <property type="molecule type" value="Genomic_DNA"/>
</dbReference>
<accession>A0ABX9WL76</accession>
<dbReference type="RefSeq" id="WP_123239712.1">
    <property type="nucleotide sequence ID" value="NZ_JAAHBY010000008.1"/>
</dbReference>
<keyword evidence="1" id="KW-0472">Membrane</keyword>
<gene>
    <name evidence="2" type="ORF">EFE23_05035</name>
</gene>
<evidence type="ECO:0000313" key="2">
    <source>
        <dbReference type="EMBL" id="RNM00786.1"/>
    </source>
</evidence>
<proteinExistence type="predicted"/>
<feature type="transmembrane region" description="Helical" evidence="1">
    <location>
        <begin position="5"/>
        <end position="23"/>
    </location>
</feature>
<reference evidence="2 3" key="1">
    <citation type="submission" date="2018-11" db="EMBL/GenBank/DDBJ databases">
        <title>Micromonospora sp. PPF5-17, a new actinomycetes isolated from a hot spring soil.</title>
        <authorList>
            <person name="Thawai C."/>
        </authorList>
    </citation>
    <scope>NUCLEOTIDE SEQUENCE [LARGE SCALE GENOMIC DNA]</scope>
    <source>
        <strain evidence="2 3">PPF5-17</strain>
    </source>
</reference>
<name>A0ABX9WL76_9ACTN</name>
<feature type="transmembrane region" description="Helical" evidence="1">
    <location>
        <begin position="35"/>
        <end position="54"/>
    </location>
</feature>
<evidence type="ECO:0000313" key="3">
    <source>
        <dbReference type="Proteomes" id="UP000280698"/>
    </source>
</evidence>
<keyword evidence="3" id="KW-1185">Reference proteome</keyword>
<evidence type="ECO:0000256" key="1">
    <source>
        <dbReference type="SAM" id="Phobius"/>
    </source>
</evidence>